<name>A0A7R7DWD0_9ACTN</name>
<organism evidence="2 3">
    <name type="scientific">Actinocatenispora thailandica</name>
    <dbReference type="NCBI Taxonomy" id="227318"/>
    <lineage>
        <taxon>Bacteria</taxon>
        <taxon>Bacillati</taxon>
        <taxon>Actinomycetota</taxon>
        <taxon>Actinomycetes</taxon>
        <taxon>Micromonosporales</taxon>
        <taxon>Micromonosporaceae</taxon>
        <taxon>Actinocatenispora</taxon>
    </lineage>
</organism>
<sequence>MNTVRVRVEKAVLPGIGVRHDLATTSGRRIGVVTHRSGQRDLVVYDPEDPDESSDTVPLTDDEADALAVILDASRVLSQLAGLHDQVAGTLVIEQIPVRAGSPFAGRAMGDTQARTRTGASIVAVLRHGEAVASPTPDFRLAGGDLIVVVGTREGVDGVADIIAHGQPG</sequence>
<keyword evidence="3" id="KW-1185">Reference proteome</keyword>
<dbReference type="EMBL" id="AP023355">
    <property type="protein sequence ID" value="BCJ39061.1"/>
    <property type="molecule type" value="Genomic_DNA"/>
</dbReference>
<dbReference type="AlphaFoldDB" id="A0A7R7DWD0"/>
<dbReference type="InterPro" id="IPR050144">
    <property type="entry name" value="AAE_transporter"/>
</dbReference>
<dbReference type="GO" id="GO:0008324">
    <property type="term" value="F:monoatomic cation transmembrane transporter activity"/>
    <property type="evidence" value="ECO:0007669"/>
    <property type="project" value="InterPro"/>
</dbReference>
<dbReference type="KEGG" id="atl:Athai_65640"/>
<evidence type="ECO:0000313" key="3">
    <source>
        <dbReference type="Proteomes" id="UP000611640"/>
    </source>
</evidence>
<feature type="domain" description="RCK C-terminal" evidence="1">
    <location>
        <begin position="81"/>
        <end position="165"/>
    </location>
</feature>
<reference evidence="2 3" key="1">
    <citation type="submission" date="2020-08" db="EMBL/GenBank/DDBJ databases">
        <title>Whole genome shotgun sequence of Actinocatenispora thailandica NBRC 105041.</title>
        <authorList>
            <person name="Komaki H."/>
            <person name="Tamura T."/>
        </authorList>
    </citation>
    <scope>NUCLEOTIDE SEQUENCE [LARGE SCALE GENOMIC DNA]</scope>
    <source>
        <strain evidence="2 3">NBRC 105041</strain>
    </source>
</reference>
<dbReference type="PANTHER" id="PTHR30445">
    <property type="entry name" value="K(+)_H(+) ANTIPORTER SUBUNIT KHTT"/>
    <property type="match status" value="1"/>
</dbReference>
<accession>A0A7R7DWD0</accession>
<dbReference type="InterPro" id="IPR058776">
    <property type="entry name" value="KhtT-like_N"/>
</dbReference>
<dbReference type="Gene3D" id="3.30.70.1450">
    <property type="entry name" value="Regulator of K+ conductance, C-terminal domain"/>
    <property type="match status" value="1"/>
</dbReference>
<evidence type="ECO:0000313" key="2">
    <source>
        <dbReference type="EMBL" id="BCJ39061.1"/>
    </source>
</evidence>
<dbReference type="InterPro" id="IPR006037">
    <property type="entry name" value="RCK_C"/>
</dbReference>
<dbReference type="PANTHER" id="PTHR30445:SF8">
    <property type="entry name" value="K(+)_H(+) ANTIPORTER SUBUNIT KHTT"/>
    <property type="match status" value="1"/>
</dbReference>
<gene>
    <name evidence="2" type="ORF">Athai_65640</name>
</gene>
<proteinExistence type="predicted"/>
<dbReference type="Proteomes" id="UP000611640">
    <property type="component" value="Chromosome"/>
</dbReference>
<dbReference type="Pfam" id="PF25991">
    <property type="entry name" value="KhtT_N"/>
    <property type="match status" value="1"/>
</dbReference>
<dbReference type="GO" id="GO:0006813">
    <property type="term" value="P:potassium ion transport"/>
    <property type="evidence" value="ECO:0007669"/>
    <property type="project" value="InterPro"/>
</dbReference>
<dbReference type="PROSITE" id="PS51202">
    <property type="entry name" value="RCK_C"/>
    <property type="match status" value="1"/>
</dbReference>
<dbReference type="SUPFAM" id="SSF116726">
    <property type="entry name" value="TrkA C-terminal domain-like"/>
    <property type="match status" value="1"/>
</dbReference>
<dbReference type="InterPro" id="IPR026278">
    <property type="entry name" value="KhtT"/>
</dbReference>
<evidence type="ECO:0000259" key="1">
    <source>
        <dbReference type="PROSITE" id="PS51202"/>
    </source>
</evidence>
<dbReference type="PIRSF" id="PIRSF005028">
    <property type="entry name" value="KhtT"/>
    <property type="match status" value="1"/>
</dbReference>
<protein>
    <submittedName>
        <fullName evidence="2">Potassium transporter TrkA</fullName>
    </submittedName>
</protein>
<dbReference type="InterPro" id="IPR036721">
    <property type="entry name" value="RCK_C_sf"/>
</dbReference>
<dbReference type="Pfam" id="PF02080">
    <property type="entry name" value="TrkA_C"/>
    <property type="match status" value="1"/>
</dbReference>